<evidence type="ECO:0000256" key="3">
    <source>
        <dbReference type="PROSITE-ProRule" id="PRU00339"/>
    </source>
</evidence>
<dbReference type="OrthoDB" id="343875at2759"/>
<evidence type="ECO:0000313" key="5">
    <source>
        <dbReference type="EMBL" id="ODQ65156.1"/>
    </source>
</evidence>
<dbReference type="EMBL" id="KV454410">
    <property type="protein sequence ID" value="ODQ65156.1"/>
    <property type="molecule type" value="Genomic_DNA"/>
</dbReference>
<feature type="region of interest" description="Disordered" evidence="4">
    <location>
        <begin position="1"/>
        <end position="28"/>
    </location>
</feature>
<feature type="compositionally biased region" description="Basic and acidic residues" evidence="4">
    <location>
        <begin position="944"/>
        <end position="973"/>
    </location>
</feature>
<proteinExistence type="predicted"/>
<dbReference type="Pfam" id="PF13374">
    <property type="entry name" value="TPR_10"/>
    <property type="match status" value="1"/>
</dbReference>
<dbReference type="AlphaFoldDB" id="A0A1E3PI94"/>
<dbReference type="STRING" id="857566.A0A1E3PI94"/>
<dbReference type="InterPro" id="IPR011990">
    <property type="entry name" value="TPR-like_helical_dom_sf"/>
</dbReference>
<accession>A0A1E3PI94</accession>
<evidence type="ECO:0000256" key="1">
    <source>
        <dbReference type="ARBA" id="ARBA00022737"/>
    </source>
</evidence>
<feature type="compositionally biased region" description="Basic and acidic residues" evidence="4">
    <location>
        <begin position="1047"/>
        <end position="1058"/>
    </location>
</feature>
<feature type="compositionally biased region" description="Basic residues" evidence="4">
    <location>
        <begin position="974"/>
        <end position="987"/>
    </location>
</feature>
<dbReference type="Gene3D" id="1.25.40.10">
    <property type="entry name" value="Tetratricopeptide repeat domain"/>
    <property type="match status" value="3"/>
</dbReference>
<organism evidence="5 6">
    <name type="scientific">Nadsonia fulvescens var. elongata DSM 6958</name>
    <dbReference type="NCBI Taxonomy" id="857566"/>
    <lineage>
        <taxon>Eukaryota</taxon>
        <taxon>Fungi</taxon>
        <taxon>Dikarya</taxon>
        <taxon>Ascomycota</taxon>
        <taxon>Saccharomycotina</taxon>
        <taxon>Dipodascomycetes</taxon>
        <taxon>Dipodascales</taxon>
        <taxon>Dipodascales incertae sedis</taxon>
        <taxon>Nadsonia</taxon>
    </lineage>
</organism>
<evidence type="ECO:0000313" key="6">
    <source>
        <dbReference type="Proteomes" id="UP000095009"/>
    </source>
</evidence>
<feature type="repeat" description="TPR" evidence="3">
    <location>
        <begin position="226"/>
        <end position="259"/>
    </location>
</feature>
<evidence type="ECO:0000256" key="2">
    <source>
        <dbReference type="ARBA" id="ARBA00022803"/>
    </source>
</evidence>
<dbReference type="InterPro" id="IPR019734">
    <property type="entry name" value="TPR_rpt"/>
</dbReference>
<feature type="region of interest" description="Disordered" evidence="4">
    <location>
        <begin position="944"/>
        <end position="1096"/>
    </location>
</feature>
<feature type="repeat" description="TPR" evidence="3">
    <location>
        <begin position="739"/>
        <end position="772"/>
    </location>
</feature>
<dbReference type="GO" id="GO:0016593">
    <property type="term" value="C:Cdc73/Paf1 complex"/>
    <property type="evidence" value="ECO:0007669"/>
    <property type="project" value="EnsemblFungi"/>
</dbReference>
<protein>
    <submittedName>
        <fullName evidence="5">TPR-like protein</fullName>
    </submittedName>
</protein>
<name>A0A1E3PI94_9ASCO</name>
<dbReference type="GO" id="GO:0006368">
    <property type="term" value="P:transcription elongation by RNA polymerase II"/>
    <property type="evidence" value="ECO:0007669"/>
    <property type="project" value="TreeGrafter"/>
</dbReference>
<dbReference type="GO" id="GO:0000993">
    <property type="term" value="F:RNA polymerase II complex binding"/>
    <property type="evidence" value="ECO:0007669"/>
    <property type="project" value="TreeGrafter"/>
</dbReference>
<gene>
    <name evidence="5" type="ORF">NADFUDRAFT_51752</name>
</gene>
<feature type="compositionally biased region" description="Basic and acidic residues" evidence="4">
    <location>
        <begin position="1009"/>
        <end position="1022"/>
    </location>
</feature>
<keyword evidence="1" id="KW-0677">Repeat</keyword>
<dbReference type="PANTHER" id="PTHR14027:SF2">
    <property type="entry name" value="RNA POLYMERASE-ASSOCIATED PROTEIN CTR9 HOMOLOG"/>
    <property type="match status" value="1"/>
</dbReference>
<dbReference type="PANTHER" id="PTHR14027">
    <property type="entry name" value="RNA POLYMERASE-ASSOCIATED PROTEIN CTR9"/>
    <property type="match status" value="1"/>
</dbReference>
<dbReference type="PROSITE" id="PS50005">
    <property type="entry name" value="TPR"/>
    <property type="match status" value="2"/>
</dbReference>
<dbReference type="Proteomes" id="UP000095009">
    <property type="component" value="Unassembled WGS sequence"/>
</dbReference>
<keyword evidence="2 3" id="KW-0802">TPR repeat</keyword>
<sequence>MSDSAANFTYDPDQNGLGSAEDKSGNILDIPTGEEGEVVQLDLDNDLPEDPNDLCVFLENEKCDVQYWLAIGLAYSRKNLIDEGLEVIKRGMEVLREGDIMPFEACISWLYLKKVRSAPVEPIKGPNDQPLQTKGDYHKLATTYVNNATTKVSNWYINHLARGVTSIVTGKFDDALAPFDKVIKESGNSNILATMGKARVLYAKKNYKGALKLYQSALAARPDMFPDPRIGIGLCFWKLDAKHDALAAWERALEINPENEATNTYLSLYYMDKALSDVESQDFAQLYAKSLGYTQAVFKRNKTNPAAAISLATYLFSKKNTPAVLKLCETVINYSNVPTLISEGYFWMARSYHHMEDYTKAERYYNMAESSDKTSILAKMGKGYVQVANNDSASAILTFENMVHDNPNNPEALIMLGLLCSDPTIPGYTSERKRKSVIHLEKFIRLSKDKNEPVPIEVFVTIAKIKQGTDNNGALTALENALSTLKDNDKAASIELQNNIGVLHYTMGSLDSARTYFEMALEECEKQKSETESSESSEKKRIEAEFLVSVTYNIARLEEAAGSADKARSLYHKVNELAPGYIDARIRLAYMDVAQALPDAFEGMQKLLDQNIDSLEVRSLFAWSLRRYKRASKNISDDAEQKHHKRTLVDYNKHDIYALISIGNLYLTIAREIRASSNSDVEKKDKSYVKASEFFAKALQLDPKNAFAAQGIAIILSETKRAEMALSIFIKIRETLHDVSVYMNLGHCQVELKQYSKAIESYEIALNRFKGGSDPQLLTLLGRAWYARGVSESSLESLKTSLAYSKSAVELIPDNPSLKFNVAFMQFQISDVVRRLPETRRTAEDIKFAADGLEQAIVLLNEIAKDKRPPYPANELEQRALMGQNTVRKQLERALEDQEEYESLAASKLDAARKIRDAEKAKLEAERKFKEEEERKRQEIMAEERRVLQEQAREWSDRARMDLEKREEEEAEKRSKKKSNGPKRSKKQREGSDASSDEGISSGVSSDEESAKDSDSDNELKTTSKRSKNKSTGETEPSKKKRRLVKKQSDLSNERIQDSDEEEPLPSEAGDKIQQSEVVAHEADTADPDLFGDDSE</sequence>
<dbReference type="SUPFAM" id="SSF48452">
    <property type="entry name" value="TPR-like"/>
    <property type="match status" value="3"/>
</dbReference>
<dbReference type="GO" id="GO:0006355">
    <property type="term" value="P:regulation of DNA-templated transcription"/>
    <property type="evidence" value="ECO:0007669"/>
    <property type="project" value="InterPro"/>
</dbReference>
<dbReference type="InterPro" id="IPR031101">
    <property type="entry name" value="Ctr9"/>
</dbReference>
<reference evidence="5 6" key="1">
    <citation type="journal article" date="2016" name="Proc. Natl. Acad. Sci. U.S.A.">
        <title>Comparative genomics of biotechnologically important yeasts.</title>
        <authorList>
            <person name="Riley R."/>
            <person name="Haridas S."/>
            <person name="Wolfe K.H."/>
            <person name="Lopes M.R."/>
            <person name="Hittinger C.T."/>
            <person name="Goeker M."/>
            <person name="Salamov A.A."/>
            <person name="Wisecaver J.H."/>
            <person name="Long T.M."/>
            <person name="Calvey C.H."/>
            <person name="Aerts A.L."/>
            <person name="Barry K.W."/>
            <person name="Choi C."/>
            <person name="Clum A."/>
            <person name="Coughlan A.Y."/>
            <person name="Deshpande S."/>
            <person name="Douglass A.P."/>
            <person name="Hanson S.J."/>
            <person name="Klenk H.-P."/>
            <person name="LaButti K.M."/>
            <person name="Lapidus A."/>
            <person name="Lindquist E.A."/>
            <person name="Lipzen A.M."/>
            <person name="Meier-Kolthoff J.P."/>
            <person name="Ohm R.A."/>
            <person name="Otillar R.P."/>
            <person name="Pangilinan J.L."/>
            <person name="Peng Y."/>
            <person name="Rokas A."/>
            <person name="Rosa C.A."/>
            <person name="Scheuner C."/>
            <person name="Sibirny A.A."/>
            <person name="Slot J.C."/>
            <person name="Stielow J.B."/>
            <person name="Sun H."/>
            <person name="Kurtzman C.P."/>
            <person name="Blackwell M."/>
            <person name="Grigoriev I.V."/>
            <person name="Jeffries T.W."/>
        </authorList>
    </citation>
    <scope>NUCLEOTIDE SEQUENCE [LARGE SCALE GENOMIC DNA]</scope>
    <source>
        <strain evidence="5 6">DSM 6958</strain>
    </source>
</reference>
<dbReference type="Pfam" id="PF13432">
    <property type="entry name" value="TPR_16"/>
    <property type="match status" value="1"/>
</dbReference>
<dbReference type="SMART" id="SM00028">
    <property type="entry name" value="TPR"/>
    <property type="match status" value="10"/>
</dbReference>
<dbReference type="Pfam" id="PF13181">
    <property type="entry name" value="TPR_8"/>
    <property type="match status" value="1"/>
</dbReference>
<feature type="compositionally biased region" description="Acidic residues" evidence="4">
    <location>
        <begin position="1085"/>
        <end position="1096"/>
    </location>
</feature>
<keyword evidence="6" id="KW-1185">Reference proteome</keyword>
<evidence type="ECO:0000256" key="4">
    <source>
        <dbReference type="SAM" id="MobiDB-lite"/>
    </source>
</evidence>